<comment type="caution">
    <text evidence="1">The sequence shown here is derived from an EMBL/GenBank/DDBJ whole genome shotgun (WGS) entry which is preliminary data.</text>
</comment>
<dbReference type="InterPro" id="IPR036052">
    <property type="entry name" value="TrpB-like_PALP_sf"/>
</dbReference>
<dbReference type="EMBL" id="JAFBDH010000006">
    <property type="protein sequence ID" value="MBM7550626.1"/>
    <property type="molecule type" value="Genomic_DNA"/>
</dbReference>
<protein>
    <submittedName>
        <fullName evidence="1">Threonine dehydratase</fullName>
    </submittedName>
</protein>
<name>A0ABS2MKS4_9FIRM</name>
<dbReference type="RefSeq" id="WP_205052145.1">
    <property type="nucleotide sequence ID" value="NZ_JAFBDH010000006.1"/>
</dbReference>
<reference evidence="1 2" key="1">
    <citation type="submission" date="2021-01" db="EMBL/GenBank/DDBJ databases">
        <title>Genomic Encyclopedia of Type Strains, Phase IV (KMG-IV): sequencing the most valuable type-strain genomes for metagenomic binning, comparative biology and taxonomic classification.</title>
        <authorList>
            <person name="Goeker M."/>
        </authorList>
    </citation>
    <scope>NUCLEOTIDE SEQUENCE [LARGE SCALE GENOMIC DNA]</scope>
    <source>
        <strain evidence="1 2">DSM 21461</strain>
    </source>
</reference>
<dbReference type="PANTHER" id="PTHR42937:SF1">
    <property type="entry name" value="DIAMINOPROPIONATE AMMONIA-LYASE"/>
    <property type="match status" value="1"/>
</dbReference>
<dbReference type="Gene3D" id="3.40.50.1100">
    <property type="match status" value="2"/>
</dbReference>
<evidence type="ECO:0000313" key="2">
    <source>
        <dbReference type="Proteomes" id="UP000720595"/>
    </source>
</evidence>
<accession>A0ABS2MKS4</accession>
<organism evidence="1 2">
    <name type="scientific">Peptoniphilus gorbachii</name>
    <dbReference type="NCBI Taxonomy" id="411567"/>
    <lineage>
        <taxon>Bacteria</taxon>
        <taxon>Bacillati</taxon>
        <taxon>Bacillota</taxon>
        <taxon>Tissierellia</taxon>
        <taxon>Tissierellales</taxon>
        <taxon>Peptoniphilaceae</taxon>
        <taxon>Peptoniphilus</taxon>
    </lineage>
</organism>
<dbReference type="PANTHER" id="PTHR42937">
    <property type="match status" value="1"/>
</dbReference>
<evidence type="ECO:0000313" key="1">
    <source>
        <dbReference type="EMBL" id="MBM7550626.1"/>
    </source>
</evidence>
<proteinExistence type="predicted"/>
<sequence length="131" mass="14818">MTKEIGLKGFFVKDESYRFGLNAFKVLGASYAIANIIREKIGLYEYKFNFDDIFTKIGMRFFANNISDDKKIISGESGAVTSGIVYSLMTDNSLKDYREKIGLDKDSVVLCISTEGDTDKKSYKEIICEEK</sequence>
<dbReference type="Proteomes" id="UP000720595">
    <property type="component" value="Unassembled WGS sequence"/>
</dbReference>
<keyword evidence="2" id="KW-1185">Reference proteome</keyword>
<gene>
    <name evidence="1" type="ORF">JOD41_001365</name>
</gene>